<evidence type="ECO:0000313" key="3">
    <source>
        <dbReference type="Proteomes" id="UP001153712"/>
    </source>
</evidence>
<feature type="chain" id="PRO_5040428465" evidence="1">
    <location>
        <begin position="17"/>
        <end position="80"/>
    </location>
</feature>
<dbReference type="AlphaFoldDB" id="A0A9N9TIX9"/>
<dbReference type="OrthoDB" id="10614262at2759"/>
<keyword evidence="1" id="KW-0732">Signal</keyword>
<sequence length="80" mass="9018">MAKIAVFLVLFLIVSCSVYEIQTAEQQNLSYTGHVKRGRSFLTPKVCRNGYIFVKGKCFKIFQPKLRDSNETGVTDVGAR</sequence>
<protein>
    <submittedName>
        <fullName evidence="2">Uncharacterized protein</fullName>
    </submittedName>
</protein>
<keyword evidence="3" id="KW-1185">Reference proteome</keyword>
<reference evidence="2" key="1">
    <citation type="submission" date="2022-01" db="EMBL/GenBank/DDBJ databases">
        <authorList>
            <person name="King R."/>
        </authorList>
    </citation>
    <scope>NUCLEOTIDE SEQUENCE</scope>
</reference>
<dbReference type="EMBL" id="OU900094">
    <property type="protein sequence ID" value="CAG9854712.1"/>
    <property type="molecule type" value="Genomic_DNA"/>
</dbReference>
<feature type="signal peptide" evidence="1">
    <location>
        <begin position="1"/>
        <end position="16"/>
    </location>
</feature>
<evidence type="ECO:0000313" key="2">
    <source>
        <dbReference type="EMBL" id="CAG9854712.1"/>
    </source>
</evidence>
<evidence type="ECO:0000256" key="1">
    <source>
        <dbReference type="SAM" id="SignalP"/>
    </source>
</evidence>
<dbReference type="Proteomes" id="UP001153712">
    <property type="component" value="Chromosome 1"/>
</dbReference>
<gene>
    <name evidence="2" type="ORF">PHYEVI_LOCUS1172</name>
</gene>
<accession>A0A9N9TIX9</accession>
<name>A0A9N9TIX9_PHYSR</name>
<organism evidence="2 3">
    <name type="scientific">Phyllotreta striolata</name>
    <name type="common">Striped flea beetle</name>
    <name type="synonym">Crioceris striolata</name>
    <dbReference type="NCBI Taxonomy" id="444603"/>
    <lineage>
        <taxon>Eukaryota</taxon>
        <taxon>Metazoa</taxon>
        <taxon>Ecdysozoa</taxon>
        <taxon>Arthropoda</taxon>
        <taxon>Hexapoda</taxon>
        <taxon>Insecta</taxon>
        <taxon>Pterygota</taxon>
        <taxon>Neoptera</taxon>
        <taxon>Endopterygota</taxon>
        <taxon>Coleoptera</taxon>
        <taxon>Polyphaga</taxon>
        <taxon>Cucujiformia</taxon>
        <taxon>Chrysomeloidea</taxon>
        <taxon>Chrysomelidae</taxon>
        <taxon>Galerucinae</taxon>
        <taxon>Alticini</taxon>
        <taxon>Phyllotreta</taxon>
    </lineage>
</organism>
<proteinExistence type="predicted"/>